<organism evidence="1 2">
    <name type="scientific">Candidatus Devosia phytovorans</name>
    <dbReference type="NCBI Taxonomy" id="3121372"/>
    <lineage>
        <taxon>Bacteria</taxon>
        <taxon>Pseudomonadati</taxon>
        <taxon>Pseudomonadota</taxon>
        <taxon>Alphaproteobacteria</taxon>
        <taxon>Hyphomicrobiales</taxon>
        <taxon>Devosiaceae</taxon>
        <taxon>Devosia</taxon>
    </lineage>
</organism>
<proteinExistence type="predicted"/>
<gene>
    <name evidence="1" type="ORF">P0Y65_20585</name>
</gene>
<dbReference type="EMBL" id="CP119312">
    <property type="protein sequence ID" value="WEK04540.1"/>
    <property type="molecule type" value="Genomic_DNA"/>
</dbReference>
<evidence type="ECO:0000313" key="2">
    <source>
        <dbReference type="Proteomes" id="UP001217476"/>
    </source>
</evidence>
<dbReference type="AlphaFoldDB" id="A0AAJ5VUS0"/>
<name>A0AAJ5VUS0_9HYPH</name>
<dbReference type="Proteomes" id="UP001217476">
    <property type="component" value="Chromosome"/>
</dbReference>
<sequence>MSAWAKPGAKCVCIVAAPGCWISPNGTMPGPLAPQHNGTYTIAAIELKLGEIYLVLAECDREEMFHVSCFRPAANQGSDVALFAHHLAYAGEPA</sequence>
<evidence type="ECO:0000313" key="1">
    <source>
        <dbReference type="EMBL" id="WEK04540.1"/>
    </source>
</evidence>
<reference evidence="1" key="1">
    <citation type="submission" date="2023-03" db="EMBL/GenBank/DDBJ databases">
        <title>Andean soil-derived lignocellulolytic bacterial consortium as a source of novel taxa and putative plastic-active enzymes.</title>
        <authorList>
            <person name="Diaz-Garcia L."/>
            <person name="Chuvochina M."/>
            <person name="Feuerriegel G."/>
            <person name="Bunk B."/>
            <person name="Sproer C."/>
            <person name="Streit W.R."/>
            <person name="Rodriguez L.M."/>
            <person name="Overmann J."/>
            <person name="Jimenez D.J."/>
        </authorList>
    </citation>
    <scope>NUCLEOTIDE SEQUENCE</scope>
    <source>
        <strain evidence="1">MAG 4196</strain>
    </source>
</reference>
<protein>
    <submittedName>
        <fullName evidence="1">Uncharacterized protein</fullName>
    </submittedName>
</protein>
<accession>A0AAJ5VUS0</accession>